<keyword evidence="1" id="KW-0732">Signal</keyword>
<feature type="chain" id="PRO_5021486280" description="FAS1 domain-containing protein" evidence="1">
    <location>
        <begin position="20"/>
        <end position="376"/>
    </location>
</feature>
<dbReference type="InterPro" id="IPR000782">
    <property type="entry name" value="FAS1_domain"/>
</dbReference>
<proteinExistence type="predicted"/>
<sequence>MQLKAFFAGALLLLSQVHAAPLTAVVSGDADLKTLLALVASQPAIMGALGGFKGTLFAPTDKAFEAVIAAGFDPKKADDVARVLQYHVVPSLFPTASFKAGDTAFLTTLEGSEVKATQEGTVISIGSAAASPATVVRSLPFDDGVVHVIDAVLIPPANIVDVATAGKLTALLAALTKSGLASTVAGLKNVTILAPVDDAFAAIKSVADTLTVDQLKQVLLLHVVPGIVHSTDILAAKSIDAVPTLAGGKNTLKIVVDGENVLISGAKNDKPAKVVAPDIFAANMIVHVIDTVLLPDFADAVAASPAASSAASSAAPAASGAASAAASGSANASGAAKTTGGAAATSSPTAAASPKSAGIVAEVSALIVFAASALVL</sequence>
<reference evidence="3 4" key="1">
    <citation type="journal article" date="2019" name="Sci. Rep.">
        <title>Comparative genomics of chytrid fungi reveal insights into the obligate biotrophic and pathogenic lifestyle of Synchytrium endobioticum.</title>
        <authorList>
            <person name="van de Vossenberg B.T.L.H."/>
            <person name="Warris S."/>
            <person name="Nguyen H.D.T."/>
            <person name="van Gent-Pelzer M.P.E."/>
            <person name="Joly D.L."/>
            <person name="van de Geest H.C."/>
            <person name="Bonants P.J.M."/>
            <person name="Smith D.S."/>
            <person name="Levesque C.A."/>
            <person name="van der Lee T.A.J."/>
        </authorList>
    </citation>
    <scope>NUCLEOTIDE SEQUENCE [LARGE SCALE GENOMIC DNA]</scope>
    <source>
        <strain evidence="3 4">CBS 675.73</strain>
    </source>
</reference>
<feature type="domain" description="FAS1" evidence="2">
    <location>
        <begin position="155"/>
        <end position="293"/>
    </location>
</feature>
<dbReference type="Pfam" id="PF02469">
    <property type="entry name" value="Fasciclin"/>
    <property type="match status" value="2"/>
</dbReference>
<evidence type="ECO:0000256" key="1">
    <source>
        <dbReference type="SAM" id="SignalP"/>
    </source>
</evidence>
<dbReference type="SMART" id="SM00554">
    <property type="entry name" value="FAS1"/>
    <property type="match status" value="2"/>
</dbReference>
<dbReference type="InterPro" id="IPR036378">
    <property type="entry name" value="FAS1_dom_sf"/>
</dbReference>
<keyword evidence="4" id="KW-1185">Reference proteome</keyword>
<evidence type="ECO:0000313" key="4">
    <source>
        <dbReference type="Proteomes" id="UP000320333"/>
    </source>
</evidence>
<accession>A0A507FRR5</accession>
<dbReference type="PANTHER" id="PTHR10900">
    <property type="entry name" value="PERIOSTIN-RELATED"/>
    <property type="match status" value="1"/>
</dbReference>
<dbReference type="Proteomes" id="UP000320333">
    <property type="component" value="Unassembled WGS sequence"/>
</dbReference>
<dbReference type="Gene3D" id="2.30.180.10">
    <property type="entry name" value="FAS1 domain"/>
    <property type="match status" value="2"/>
</dbReference>
<evidence type="ECO:0000313" key="3">
    <source>
        <dbReference type="EMBL" id="TPX78078.1"/>
    </source>
</evidence>
<dbReference type="PANTHER" id="PTHR10900:SF77">
    <property type="entry name" value="FI19380P1"/>
    <property type="match status" value="1"/>
</dbReference>
<protein>
    <recommendedName>
        <fullName evidence="2">FAS1 domain-containing protein</fullName>
    </recommendedName>
</protein>
<gene>
    <name evidence="3" type="ORF">CcCBS67573_g00682</name>
</gene>
<dbReference type="OrthoDB" id="286301at2759"/>
<dbReference type="SUPFAM" id="SSF82153">
    <property type="entry name" value="FAS1 domain"/>
    <property type="match status" value="2"/>
</dbReference>
<dbReference type="PROSITE" id="PS50213">
    <property type="entry name" value="FAS1"/>
    <property type="match status" value="2"/>
</dbReference>
<dbReference type="InterPro" id="IPR050904">
    <property type="entry name" value="Adhesion/Biosynth-related"/>
</dbReference>
<evidence type="ECO:0000259" key="2">
    <source>
        <dbReference type="PROSITE" id="PS50213"/>
    </source>
</evidence>
<dbReference type="AlphaFoldDB" id="A0A507FRR5"/>
<name>A0A507FRR5_9FUNG</name>
<comment type="caution">
    <text evidence="3">The sequence shown here is derived from an EMBL/GenBank/DDBJ whole genome shotgun (WGS) entry which is preliminary data.</text>
</comment>
<dbReference type="STRING" id="246404.A0A507FRR5"/>
<dbReference type="GO" id="GO:0005615">
    <property type="term" value="C:extracellular space"/>
    <property type="evidence" value="ECO:0007669"/>
    <property type="project" value="TreeGrafter"/>
</dbReference>
<organism evidence="3 4">
    <name type="scientific">Chytriomyces confervae</name>
    <dbReference type="NCBI Taxonomy" id="246404"/>
    <lineage>
        <taxon>Eukaryota</taxon>
        <taxon>Fungi</taxon>
        <taxon>Fungi incertae sedis</taxon>
        <taxon>Chytridiomycota</taxon>
        <taxon>Chytridiomycota incertae sedis</taxon>
        <taxon>Chytridiomycetes</taxon>
        <taxon>Chytridiales</taxon>
        <taxon>Chytriomycetaceae</taxon>
        <taxon>Chytriomyces</taxon>
    </lineage>
</organism>
<feature type="domain" description="FAS1" evidence="2">
    <location>
        <begin position="19"/>
        <end position="153"/>
    </location>
</feature>
<feature type="signal peptide" evidence="1">
    <location>
        <begin position="1"/>
        <end position="19"/>
    </location>
</feature>
<dbReference type="EMBL" id="QEAP01000010">
    <property type="protein sequence ID" value="TPX78078.1"/>
    <property type="molecule type" value="Genomic_DNA"/>
</dbReference>